<proteinExistence type="predicted"/>
<accession>A0ABU5CGB9</accession>
<evidence type="ECO:0000256" key="1">
    <source>
        <dbReference type="SAM" id="MobiDB-lite"/>
    </source>
</evidence>
<gene>
    <name evidence="2" type="ORF">P5G51_008120</name>
</gene>
<dbReference type="RefSeq" id="WP_306065288.1">
    <property type="nucleotide sequence ID" value="NZ_JAROCA020000001.1"/>
</dbReference>
<feature type="compositionally biased region" description="Basic and acidic residues" evidence="1">
    <location>
        <begin position="1"/>
        <end position="12"/>
    </location>
</feature>
<sequence>MEKIDGISKAEGTKAQAPLQAKSATSSACDYSPHQKALGLRLLVPSKHLGLRLLAPTKNFASCWALEPDVAVIANDIHSPILYFLYLEQSHFCFFCFQIK</sequence>
<organism evidence="2 3">
    <name type="scientific">Tigheibacillus jepli</name>
    <dbReference type="NCBI Taxonomy" id="3035914"/>
    <lineage>
        <taxon>Bacteria</taxon>
        <taxon>Bacillati</taxon>
        <taxon>Bacillota</taxon>
        <taxon>Bacilli</taxon>
        <taxon>Bacillales</taxon>
        <taxon>Bacillaceae</taxon>
        <taxon>Tigheibacillus</taxon>
    </lineage>
</organism>
<name>A0ABU5CGB9_9BACI</name>
<dbReference type="Proteomes" id="UP001228376">
    <property type="component" value="Unassembled WGS sequence"/>
</dbReference>
<keyword evidence="3" id="KW-1185">Reference proteome</keyword>
<evidence type="ECO:0000313" key="3">
    <source>
        <dbReference type="Proteomes" id="UP001228376"/>
    </source>
</evidence>
<feature type="region of interest" description="Disordered" evidence="1">
    <location>
        <begin position="1"/>
        <end position="20"/>
    </location>
</feature>
<reference evidence="2 3" key="1">
    <citation type="submission" date="2023-10" db="EMBL/GenBank/DDBJ databases">
        <title>179-bfca-hs.</title>
        <authorList>
            <person name="Miliotis G."/>
            <person name="Sengupta P."/>
            <person name="Hameed A."/>
            <person name="Chuvochina M."/>
            <person name="Mcdonagh F."/>
            <person name="Simpson A.C."/>
            <person name="Singh N.K."/>
            <person name="Rekha P.D."/>
            <person name="Raman K."/>
            <person name="Hugenholtz P."/>
            <person name="Venkateswaran K."/>
        </authorList>
    </citation>
    <scope>NUCLEOTIDE SEQUENCE [LARGE SCALE GENOMIC DNA]</scope>
    <source>
        <strain evidence="2 3">179-BFC-A-HS</strain>
    </source>
</reference>
<dbReference type="EMBL" id="JAROCA020000001">
    <property type="protein sequence ID" value="MDY0405367.1"/>
    <property type="molecule type" value="Genomic_DNA"/>
</dbReference>
<evidence type="ECO:0000313" key="2">
    <source>
        <dbReference type="EMBL" id="MDY0405367.1"/>
    </source>
</evidence>
<comment type="caution">
    <text evidence="2">The sequence shown here is derived from an EMBL/GenBank/DDBJ whole genome shotgun (WGS) entry which is preliminary data.</text>
</comment>
<protein>
    <submittedName>
        <fullName evidence="2">Uncharacterized protein</fullName>
    </submittedName>
</protein>